<organism evidence="2 3">
    <name type="scientific">Cannabis sativa</name>
    <name type="common">Hemp</name>
    <name type="synonym">Marijuana</name>
    <dbReference type="NCBI Taxonomy" id="3483"/>
    <lineage>
        <taxon>Eukaryota</taxon>
        <taxon>Viridiplantae</taxon>
        <taxon>Streptophyta</taxon>
        <taxon>Embryophyta</taxon>
        <taxon>Tracheophyta</taxon>
        <taxon>Spermatophyta</taxon>
        <taxon>Magnoliopsida</taxon>
        <taxon>eudicotyledons</taxon>
        <taxon>Gunneridae</taxon>
        <taxon>Pentapetalae</taxon>
        <taxon>rosids</taxon>
        <taxon>fabids</taxon>
        <taxon>Rosales</taxon>
        <taxon>Cannabaceae</taxon>
        <taxon>Cannabis</taxon>
    </lineage>
</organism>
<keyword evidence="3" id="KW-1185">Reference proteome</keyword>
<accession>A0A7J6IAB7</accession>
<name>A0A7J6IAB7_CANSA</name>
<proteinExistence type="predicted"/>
<reference evidence="2 3" key="1">
    <citation type="journal article" date="2020" name="bioRxiv">
        <title>Sequence and annotation of 42 cannabis genomes reveals extensive copy number variation in cannabinoid synthesis and pathogen resistance genes.</title>
        <authorList>
            <person name="Mckernan K.J."/>
            <person name="Helbert Y."/>
            <person name="Kane L.T."/>
            <person name="Ebling H."/>
            <person name="Zhang L."/>
            <person name="Liu B."/>
            <person name="Eaton Z."/>
            <person name="Mclaughlin S."/>
            <person name="Kingan S."/>
            <person name="Baybayan P."/>
            <person name="Concepcion G."/>
            <person name="Jordan M."/>
            <person name="Riva A."/>
            <person name="Barbazuk W."/>
            <person name="Harkins T."/>
        </authorList>
    </citation>
    <scope>NUCLEOTIDE SEQUENCE [LARGE SCALE GENOMIC DNA]</scope>
    <source>
        <strain evidence="3">cv. Jamaican Lion 4</strain>
        <tissue evidence="2">Leaf</tissue>
    </source>
</reference>
<sequence length="97" mass="10560">MEPWLPAASSSSTPHLSTGSINSHLRRVTIPIRAGAYTDELVKIATVYEEFLMQGKVGRDGTTIYSDYLTSSGKYLKCASSNVAPSQLLSFFKAQVD</sequence>
<evidence type="ECO:0000313" key="3">
    <source>
        <dbReference type="Proteomes" id="UP000583929"/>
    </source>
</evidence>
<feature type="region of interest" description="Disordered" evidence="1">
    <location>
        <begin position="1"/>
        <end position="20"/>
    </location>
</feature>
<evidence type="ECO:0000256" key="1">
    <source>
        <dbReference type="SAM" id="MobiDB-lite"/>
    </source>
</evidence>
<dbReference type="EMBL" id="JAATIQ010000002">
    <property type="protein sequence ID" value="KAF4404105.1"/>
    <property type="molecule type" value="Genomic_DNA"/>
</dbReference>
<protein>
    <submittedName>
        <fullName evidence="2">Uncharacterized protein</fullName>
    </submittedName>
</protein>
<dbReference type="AlphaFoldDB" id="A0A7J6IAB7"/>
<gene>
    <name evidence="2" type="ORF">G4B88_014561</name>
</gene>
<dbReference type="Proteomes" id="UP000583929">
    <property type="component" value="Unassembled WGS sequence"/>
</dbReference>
<comment type="caution">
    <text evidence="2">The sequence shown here is derived from an EMBL/GenBank/DDBJ whole genome shotgun (WGS) entry which is preliminary data.</text>
</comment>
<evidence type="ECO:0000313" key="2">
    <source>
        <dbReference type="EMBL" id="KAF4404105.1"/>
    </source>
</evidence>